<evidence type="ECO:0000256" key="4">
    <source>
        <dbReference type="ARBA" id="ARBA00022840"/>
    </source>
</evidence>
<dbReference type="SMART" id="SM00382">
    <property type="entry name" value="AAA"/>
    <property type="match status" value="1"/>
</dbReference>
<dbReference type="PROSITE" id="PS50893">
    <property type="entry name" value="ABC_TRANSPORTER_2"/>
    <property type="match status" value="1"/>
</dbReference>
<keyword evidence="10" id="KW-1185">Reference proteome</keyword>
<dbReference type="PROSITE" id="PS00211">
    <property type="entry name" value="ABC_TRANSPORTER_1"/>
    <property type="match status" value="1"/>
</dbReference>
<dbReference type="InterPro" id="IPR017871">
    <property type="entry name" value="ABC_transporter-like_CS"/>
</dbReference>
<accession>A0ABT9YIK8</accession>
<evidence type="ECO:0000313" key="10">
    <source>
        <dbReference type="Proteomes" id="UP001225034"/>
    </source>
</evidence>
<evidence type="ECO:0000313" key="9">
    <source>
        <dbReference type="EMBL" id="MDQ0207361.1"/>
    </source>
</evidence>
<dbReference type="EMBL" id="JAUSUA010000002">
    <property type="protein sequence ID" value="MDQ0207361.1"/>
    <property type="molecule type" value="Genomic_DNA"/>
</dbReference>
<evidence type="ECO:0000256" key="6">
    <source>
        <dbReference type="ARBA" id="ARBA00022967"/>
    </source>
</evidence>
<keyword evidence="4 9" id="KW-0067">ATP-binding</keyword>
<dbReference type="GO" id="GO:0005524">
    <property type="term" value="F:ATP binding"/>
    <property type="evidence" value="ECO:0007669"/>
    <property type="project" value="UniProtKB-KW"/>
</dbReference>
<keyword evidence="3" id="KW-0547">Nucleotide-binding</keyword>
<dbReference type="PANTHER" id="PTHR43166">
    <property type="entry name" value="AMINO ACID IMPORT ATP-BINDING PROTEIN"/>
    <property type="match status" value="1"/>
</dbReference>
<keyword evidence="2" id="KW-1003">Cell membrane</keyword>
<keyword evidence="5" id="KW-0918">Phosphonate transport</keyword>
<gene>
    <name evidence="9" type="ORF">J2S05_002160</name>
</gene>
<dbReference type="NCBIfam" id="TIGR02315">
    <property type="entry name" value="ABC_phnC"/>
    <property type="match status" value="1"/>
</dbReference>
<dbReference type="InterPro" id="IPR012693">
    <property type="entry name" value="ABC_transpr_PhnC"/>
</dbReference>
<proteinExistence type="predicted"/>
<organism evidence="9 10">
    <name type="scientific">Alkalicoccobacillus murimartini</name>
    <dbReference type="NCBI Taxonomy" id="171685"/>
    <lineage>
        <taxon>Bacteria</taxon>
        <taxon>Bacillati</taxon>
        <taxon>Bacillota</taxon>
        <taxon>Bacilli</taxon>
        <taxon>Bacillales</taxon>
        <taxon>Bacillaceae</taxon>
        <taxon>Alkalicoccobacillus</taxon>
    </lineage>
</organism>
<dbReference type="InterPro" id="IPR003439">
    <property type="entry name" value="ABC_transporter-like_ATP-bd"/>
</dbReference>
<keyword evidence="1" id="KW-0813">Transport</keyword>
<evidence type="ECO:0000256" key="1">
    <source>
        <dbReference type="ARBA" id="ARBA00022448"/>
    </source>
</evidence>
<name>A0ABT9YIK8_9BACI</name>
<keyword evidence="7" id="KW-0472">Membrane</keyword>
<dbReference type="InterPro" id="IPR003593">
    <property type="entry name" value="AAA+_ATPase"/>
</dbReference>
<dbReference type="Gene3D" id="3.40.50.300">
    <property type="entry name" value="P-loop containing nucleotide triphosphate hydrolases"/>
    <property type="match status" value="1"/>
</dbReference>
<dbReference type="InterPro" id="IPR027417">
    <property type="entry name" value="P-loop_NTPase"/>
</dbReference>
<evidence type="ECO:0000256" key="2">
    <source>
        <dbReference type="ARBA" id="ARBA00022475"/>
    </source>
</evidence>
<sequence length="253" mass="27873">MLQLKQVSKAFHNGTKALSSVDLTVQKGELVILLGHNGSGKSTLLRTVGGLESLSSGEIFLDGRSISQANGKELRQLQKEMGNVFQKFNLIPNISVFQNVLFGALGRHPSVITTFHPFAKKELRESAMHCLERVGLGHLASRRADQLSGGQQQRVAIARMLIQEPTVVLADEPIASLDPKAGIEVMNLLIEVAQEQGLTLICTLHQLDLALTYGNRFVGLNNGKIVLDELKTNQTVHSFDRLYYEQKEILTHV</sequence>
<dbReference type="Proteomes" id="UP001225034">
    <property type="component" value="Unassembled WGS sequence"/>
</dbReference>
<dbReference type="SUPFAM" id="SSF52540">
    <property type="entry name" value="P-loop containing nucleoside triphosphate hydrolases"/>
    <property type="match status" value="1"/>
</dbReference>
<reference evidence="9 10" key="1">
    <citation type="submission" date="2023-07" db="EMBL/GenBank/DDBJ databases">
        <title>Genomic Encyclopedia of Type Strains, Phase IV (KMG-IV): sequencing the most valuable type-strain genomes for metagenomic binning, comparative biology and taxonomic classification.</title>
        <authorList>
            <person name="Goeker M."/>
        </authorList>
    </citation>
    <scope>NUCLEOTIDE SEQUENCE [LARGE SCALE GENOMIC DNA]</scope>
    <source>
        <strain evidence="9 10">DSM 19154</strain>
    </source>
</reference>
<dbReference type="CDD" id="cd03256">
    <property type="entry name" value="ABC_PhnC_transporter"/>
    <property type="match status" value="1"/>
</dbReference>
<dbReference type="Pfam" id="PF00005">
    <property type="entry name" value="ABC_tran"/>
    <property type="match status" value="1"/>
</dbReference>
<evidence type="ECO:0000256" key="5">
    <source>
        <dbReference type="ARBA" id="ARBA00022885"/>
    </source>
</evidence>
<dbReference type="RefSeq" id="WP_306982577.1">
    <property type="nucleotide sequence ID" value="NZ_JAUSUA010000002.1"/>
</dbReference>
<keyword evidence="6" id="KW-1278">Translocase</keyword>
<evidence type="ECO:0000256" key="7">
    <source>
        <dbReference type="ARBA" id="ARBA00023136"/>
    </source>
</evidence>
<evidence type="ECO:0000256" key="3">
    <source>
        <dbReference type="ARBA" id="ARBA00022741"/>
    </source>
</evidence>
<protein>
    <submittedName>
        <fullName evidence="9">Phosphonate transport system ATP-binding protein</fullName>
    </submittedName>
</protein>
<comment type="caution">
    <text evidence="9">The sequence shown here is derived from an EMBL/GenBank/DDBJ whole genome shotgun (WGS) entry which is preliminary data.</text>
</comment>
<dbReference type="InterPro" id="IPR050086">
    <property type="entry name" value="MetN_ABC_transporter-like"/>
</dbReference>
<feature type="domain" description="ABC transporter" evidence="8">
    <location>
        <begin position="2"/>
        <end position="247"/>
    </location>
</feature>
<evidence type="ECO:0000259" key="8">
    <source>
        <dbReference type="PROSITE" id="PS50893"/>
    </source>
</evidence>